<evidence type="ECO:0000256" key="1">
    <source>
        <dbReference type="ARBA" id="ARBA00023122"/>
    </source>
</evidence>
<feature type="domain" description="CBS" evidence="3">
    <location>
        <begin position="79"/>
        <end position="135"/>
    </location>
</feature>
<dbReference type="EMBL" id="JAJUBC010000005">
    <property type="protein sequence ID" value="MDD1792742.1"/>
    <property type="molecule type" value="Genomic_DNA"/>
</dbReference>
<dbReference type="RefSeq" id="WP_274163625.1">
    <property type="nucleotide sequence ID" value="NZ_JAJUBC010000005.1"/>
</dbReference>
<evidence type="ECO:0000313" key="4">
    <source>
        <dbReference type="EMBL" id="MDD1792742.1"/>
    </source>
</evidence>
<dbReference type="Proteomes" id="UP001149400">
    <property type="component" value="Unassembled WGS sequence"/>
</dbReference>
<dbReference type="InterPro" id="IPR051257">
    <property type="entry name" value="Diverse_CBS-Domain"/>
</dbReference>
<accession>A0ABT5QXJ9</accession>
<evidence type="ECO:0000256" key="2">
    <source>
        <dbReference type="PROSITE-ProRule" id="PRU00703"/>
    </source>
</evidence>
<dbReference type="SUPFAM" id="SSF54631">
    <property type="entry name" value="CBS-domain pair"/>
    <property type="match status" value="1"/>
</dbReference>
<name>A0ABT5QXJ9_9GAMM</name>
<dbReference type="PANTHER" id="PTHR43080">
    <property type="entry name" value="CBS DOMAIN-CONTAINING PROTEIN CBSX3, MITOCHONDRIAL"/>
    <property type="match status" value="1"/>
</dbReference>
<proteinExistence type="predicted"/>
<dbReference type="CDD" id="cd04584">
    <property type="entry name" value="CBS_pair_AcuB_like"/>
    <property type="match status" value="1"/>
</dbReference>
<keyword evidence="5" id="KW-1185">Reference proteome</keyword>
<protein>
    <submittedName>
        <fullName evidence="4">CBS domain-containing protein</fullName>
    </submittedName>
</protein>
<dbReference type="Gene3D" id="3.10.580.10">
    <property type="entry name" value="CBS-domain"/>
    <property type="match status" value="1"/>
</dbReference>
<reference evidence="4" key="1">
    <citation type="submission" date="2021-12" db="EMBL/GenBank/DDBJ databases">
        <title>Enterovibrio ZSDZ35 sp. nov. and Enterovibrio ZSDZ42 sp. nov., isolated from coastal seawater in Qingdao.</title>
        <authorList>
            <person name="Zhang P."/>
        </authorList>
    </citation>
    <scope>NUCLEOTIDE SEQUENCE</scope>
    <source>
        <strain evidence="4">ZSDZ42</strain>
    </source>
</reference>
<dbReference type="PANTHER" id="PTHR43080:SF2">
    <property type="entry name" value="CBS DOMAIN-CONTAINING PROTEIN"/>
    <property type="match status" value="1"/>
</dbReference>
<comment type="caution">
    <text evidence="4">The sequence shown here is derived from an EMBL/GenBank/DDBJ whole genome shotgun (WGS) entry which is preliminary data.</text>
</comment>
<keyword evidence="1 2" id="KW-0129">CBS domain</keyword>
<dbReference type="Pfam" id="PF00571">
    <property type="entry name" value="CBS"/>
    <property type="match status" value="2"/>
</dbReference>
<sequence length="152" mass="16812">MLTVKEMMTPEPITLSSKHTIYDAKCLMDSKRIRHIPIVSSSYELEGIITQRDILAAQSSSLENLVGSDDPMLATLVRFTKPSLFTVSPSASLKSAALFMQQHKIGCLPVIQHDHLVGIITDSDFVAIAINLLEIQEDAEPMEIEEAEEEMA</sequence>
<dbReference type="SMART" id="SM00116">
    <property type="entry name" value="CBS"/>
    <property type="match status" value="2"/>
</dbReference>
<dbReference type="PROSITE" id="PS51371">
    <property type="entry name" value="CBS"/>
    <property type="match status" value="2"/>
</dbReference>
<evidence type="ECO:0000259" key="3">
    <source>
        <dbReference type="PROSITE" id="PS51371"/>
    </source>
</evidence>
<organism evidence="4 5">
    <name type="scientific">Enterovibrio gelatinilyticus</name>
    <dbReference type="NCBI Taxonomy" id="2899819"/>
    <lineage>
        <taxon>Bacteria</taxon>
        <taxon>Pseudomonadati</taxon>
        <taxon>Pseudomonadota</taxon>
        <taxon>Gammaproteobacteria</taxon>
        <taxon>Vibrionales</taxon>
        <taxon>Vibrionaceae</taxon>
        <taxon>Enterovibrio</taxon>
    </lineage>
</organism>
<gene>
    <name evidence="4" type="ORF">LRP50_06355</name>
</gene>
<dbReference type="InterPro" id="IPR046342">
    <property type="entry name" value="CBS_dom_sf"/>
</dbReference>
<dbReference type="InterPro" id="IPR000644">
    <property type="entry name" value="CBS_dom"/>
</dbReference>
<evidence type="ECO:0000313" key="5">
    <source>
        <dbReference type="Proteomes" id="UP001149400"/>
    </source>
</evidence>
<feature type="domain" description="CBS" evidence="3">
    <location>
        <begin position="8"/>
        <end position="64"/>
    </location>
</feature>